<dbReference type="EMBL" id="JBBPBM010000065">
    <property type="protein sequence ID" value="KAK8514968.1"/>
    <property type="molecule type" value="Genomic_DNA"/>
</dbReference>
<feature type="compositionally biased region" description="Basic and acidic residues" evidence="1">
    <location>
        <begin position="75"/>
        <end position="85"/>
    </location>
</feature>
<evidence type="ECO:0000256" key="1">
    <source>
        <dbReference type="SAM" id="MobiDB-lite"/>
    </source>
</evidence>
<reference evidence="2 3" key="1">
    <citation type="journal article" date="2024" name="G3 (Bethesda)">
        <title>Genome assembly of Hibiscus sabdariffa L. provides insights into metabolisms of medicinal natural products.</title>
        <authorList>
            <person name="Kim T."/>
        </authorList>
    </citation>
    <scope>NUCLEOTIDE SEQUENCE [LARGE SCALE GENOMIC DNA]</scope>
    <source>
        <strain evidence="2">TK-2024</strain>
        <tissue evidence="2">Old leaves</tissue>
    </source>
</reference>
<feature type="region of interest" description="Disordered" evidence="1">
    <location>
        <begin position="1"/>
        <end position="42"/>
    </location>
</feature>
<proteinExistence type="predicted"/>
<feature type="compositionally biased region" description="Basic and acidic residues" evidence="1">
    <location>
        <begin position="18"/>
        <end position="29"/>
    </location>
</feature>
<name>A0ABR2C6C5_9ROSI</name>
<organism evidence="2 3">
    <name type="scientific">Hibiscus sabdariffa</name>
    <name type="common">roselle</name>
    <dbReference type="NCBI Taxonomy" id="183260"/>
    <lineage>
        <taxon>Eukaryota</taxon>
        <taxon>Viridiplantae</taxon>
        <taxon>Streptophyta</taxon>
        <taxon>Embryophyta</taxon>
        <taxon>Tracheophyta</taxon>
        <taxon>Spermatophyta</taxon>
        <taxon>Magnoliopsida</taxon>
        <taxon>eudicotyledons</taxon>
        <taxon>Gunneridae</taxon>
        <taxon>Pentapetalae</taxon>
        <taxon>rosids</taxon>
        <taxon>malvids</taxon>
        <taxon>Malvales</taxon>
        <taxon>Malvaceae</taxon>
        <taxon>Malvoideae</taxon>
        <taxon>Hibiscus</taxon>
    </lineage>
</organism>
<dbReference type="Proteomes" id="UP001472677">
    <property type="component" value="Unassembled WGS sequence"/>
</dbReference>
<protein>
    <submittedName>
        <fullName evidence="2">Uncharacterized protein</fullName>
    </submittedName>
</protein>
<feature type="compositionally biased region" description="Basic and acidic residues" evidence="1">
    <location>
        <begin position="93"/>
        <end position="108"/>
    </location>
</feature>
<gene>
    <name evidence="2" type="ORF">V6N12_001133</name>
</gene>
<evidence type="ECO:0000313" key="3">
    <source>
        <dbReference type="Proteomes" id="UP001472677"/>
    </source>
</evidence>
<sequence length="270" mass="30586">MEIKEASDNAKSETAIGDSKEEDRKDENSLKNPESSYERRIEEKVEGEVYVIRVTEISFKDNFSDKILVVGKGEGKPEHLTKDSSSEASSGVRSKELESQSHRGKEEDALNAVDLGNLNNYDCSRDLVELNRHLGESEMRGTAAENVELSKQALSQEQDGTVNRRKIDEVELRLMEVDKWQYGESAQNTVDLNIFQETREPNHHQMGYHSELGMTYVTWLCPQIKFVGKTSHSEPKSKKSSWEQMVDDQNNVQYSKTKGKGNNSIVVVPL</sequence>
<feature type="region of interest" description="Disordered" evidence="1">
    <location>
        <begin position="75"/>
        <end position="108"/>
    </location>
</feature>
<comment type="caution">
    <text evidence="2">The sequence shown here is derived from an EMBL/GenBank/DDBJ whole genome shotgun (WGS) entry which is preliminary data.</text>
</comment>
<feature type="compositionally biased region" description="Basic and acidic residues" evidence="1">
    <location>
        <begin position="1"/>
        <end position="11"/>
    </location>
</feature>
<keyword evidence="3" id="KW-1185">Reference proteome</keyword>
<accession>A0ABR2C6C5</accession>
<evidence type="ECO:0000313" key="2">
    <source>
        <dbReference type="EMBL" id="KAK8514968.1"/>
    </source>
</evidence>